<keyword evidence="2 6" id="KW-0732">Signal</keyword>
<feature type="region of interest" description="Disordered" evidence="5">
    <location>
        <begin position="481"/>
        <end position="501"/>
    </location>
</feature>
<comment type="caution">
    <text evidence="8">The sequence shown here is derived from an EMBL/GenBank/DDBJ whole genome shotgun (WGS) entry which is preliminary data.</text>
</comment>
<name>A0ABR3WWA4_9PEZI</name>
<sequence>MMLPSSVAAVLAALVVVADAAVTTLTSPTGPQQTGTISSCNKWYTVVAGDSCSTVAADFGITVAQFLAWNPAVDATCTVNFWAGYTYCVGVSSGGPTTTTTTTKTTPTSKSASGTAETTPNLPTMSGIPCNCNLFYDVVAGDSCATVEAKFGITLDQFLAWNPTVSKDCATNFWVGESYCVGVSNESCKPTTKTTIKTTGTATVPPSSVPPNTLPYSTLTGDVSASLVDRPTATGWPPQPTLSGTAANCLRYYYVSPGDTCASVVSLYSSFLTLKNFLAWNPAVGSDCSGLYVNYYYCVDVPYAGTLPNATTQVLPSWTPPSLPSLDPSVSLPSPTASGFPRDCQSWYQAVQGDSCDSILANFTYLAQSDFLSWNPSVSCPSGIAAGTYYCVADYPPDALPPPETVTVAPSPTQTGIASSCKAWYLASDGDSCSLIPQYFGTFSESDFLSWNPALKADCSGLVVGDYYCVAVPGTPTTRTAPLPTTTTLPSNGVGPQPEQTGIPSSCTGYWLVSPSDNCTYIAQINGITEKELHDWNPALGDDCEDLRPDYYICVGAPAGASGTGSPPTGPASSPTGKSTTSPSSTTPTTGPTRTPPPSTTTTTKTTPDSPATTTTTTGSAISTPRPTQSGMVAGCRRFYLVESGDDCFDIAQDAGISLDDFYADNPAVGTSCNGLLAGYFVCVGTSGPAATLTSGPPVGPTPRPVQVSLSFLPPSHPHSAALAYHLNFSASRRSLVLLLTAQTGMVSGCSRFYLVEGGDNCLMIAADAGIALNDFYSWNPAVGTSCQGLQAGVYVCIGTSGVPATTITSGHPVSS</sequence>
<evidence type="ECO:0000256" key="2">
    <source>
        <dbReference type="ARBA" id="ARBA00022729"/>
    </source>
</evidence>
<dbReference type="EMBL" id="JAZHXJ010000233">
    <property type="protein sequence ID" value="KAL1867742.1"/>
    <property type="molecule type" value="Genomic_DNA"/>
</dbReference>
<keyword evidence="1" id="KW-0147">Chitin-binding</keyword>
<feature type="domain" description="LysM" evidence="7">
    <location>
        <begin position="134"/>
        <end position="181"/>
    </location>
</feature>
<dbReference type="CDD" id="cd00118">
    <property type="entry name" value="LysM"/>
    <property type="match status" value="5"/>
</dbReference>
<evidence type="ECO:0000313" key="9">
    <source>
        <dbReference type="Proteomes" id="UP001586593"/>
    </source>
</evidence>
<dbReference type="PROSITE" id="PS51782">
    <property type="entry name" value="LYSM"/>
    <property type="match status" value="8"/>
</dbReference>
<feature type="domain" description="LysM" evidence="7">
    <location>
        <begin position="638"/>
        <end position="684"/>
    </location>
</feature>
<dbReference type="InterPro" id="IPR052210">
    <property type="entry name" value="LysM1-like"/>
</dbReference>
<proteinExistence type="inferred from homology"/>
<dbReference type="InterPro" id="IPR036779">
    <property type="entry name" value="LysM_dom_sf"/>
</dbReference>
<feature type="domain" description="LysM" evidence="7">
    <location>
        <begin position="251"/>
        <end position="299"/>
    </location>
</feature>
<gene>
    <name evidence="8" type="ORF">VTK73DRAFT_4027</name>
</gene>
<keyword evidence="9" id="KW-1185">Reference proteome</keyword>
<evidence type="ECO:0000313" key="8">
    <source>
        <dbReference type="EMBL" id="KAL1867742.1"/>
    </source>
</evidence>
<reference evidence="8 9" key="1">
    <citation type="journal article" date="2024" name="Commun. Biol.">
        <title>Comparative genomic analysis of thermophilic fungi reveals convergent evolutionary adaptations and gene losses.</title>
        <authorList>
            <person name="Steindorff A.S."/>
            <person name="Aguilar-Pontes M.V."/>
            <person name="Robinson A.J."/>
            <person name="Andreopoulos B."/>
            <person name="LaButti K."/>
            <person name="Kuo A."/>
            <person name="Mondo S."/>
            <person name="Riley R."/>
            <person name="Otillar R."/>
            <person name="Haridas S."/>
            <person name="Lipzen A."/>
            <person name="Grimwood J."/>
            <person name="Schmutz J."/>
            <person name="Clum A."/>
            <person name="Reid I.D."/>
            <person name="Moisan M.C."/>
            <person name="Butler G."/>
            <person name="Nguyen T.T.M."/>
            <person name="Dewar K."/>
            <person name="Conant G."/>
            <person name="Drula E."/>
            <person name="Henrissat B."/>
            <person name="Hansel C."/>
            <person name="Singer S."/>
            <person name="Hutchinson M.I."/>
            <person name="de Vries R.P."/>
            <person name="Natvig D.O."/>
            <person name="Powell A.J."/>
            <person name="Tsang A."/>
            <person name="Grigoriev I.V."/>
        </authorList>
    </citation>
    <scope>NUCLEOTIDE SEQUENCE [LARGE SCALE GENOMIC DNA]</scope>
    <source>
        <strain evidence="8 9">ATCC 24622</strain>
    </source>
</reference>
<feature type="compositionally biased region" description="Low complexity" evidence="5">
    <location>
        <begin position="600"/>
        <end position="625"/>
    </location>
</feature>
<protein>
    <recommendedName>
        <fullName evidence="7">LysM domain-containing protein</fullName>
    </recommendedName>
</protein>
<feature type="chain" id="PRO_5046302989" description="LysM domain-containing protein" evidence="6">
    <location>
        <begin position="21"/>
        <end position="816"/>
    </location>
</feature>
<dbReference type="SMART" id="SM00257">
    <property type="entry name" value="LysM"/>
    <property type="match status" value="8"/>
</dbReference>
<evidence type="ECO:0000259" key="7">
    <source>
        <dbReference type="PROSITE" id="PS51782"/>
    </source>
</evidence>
<evidence type="ECO:0000256" key="4">
    <source>
        <dbReference type="ARBA" id="ARBA00044955"/>
    </source>
</evidence>
<feature type="domain" description="LysM" evidence="7">
    <location>
        <begin position="346"/>
        <end position="392"/>
    </location>
</feature>
<evidence type="ECO:0000256" key="3">
    <source>
        <dbReference type="ARBA" id="ARBA00023026"/>
    </source>
</evidence>
<dbReference type="PANTHER" id="PTHR34997:SF2">
    <property type="entry name" value="LYSM DOMAIN-CONTAINING PROTEIN-RELATED"/>
    <property type="match status" value="1"/>
</dbReference>
<dbReference type="InterPro" id="IPR018392">
    <property type="entry name" value="LysM"/>
</dbReference>
<feature type="region of interest" description="Disordered" evidence="5">
    <location>
        <begin position="95"/>
        <end position="119"/>
    </location>
</feature>
<dbReference type="Pfam" id="PF01476">
    <property type="entry name" value="LysM"/>
    <property type="match status" value="4"/>
</dbReference>
<dbReference type="Gene3D" id="3.10.350.10">
    <property type="entry name" value="LysM domain"/>
    <property type="match status" value="8"/>
</dbReference>
<evidence type="ECO:0000256" key="5">
    <source>
        <dbReference type="SAM" id="MobiDB-lite"/>
    </source>
</evidence>
<dbReference type="Proteomes" id="UP001586593">
    <property type="component" value="Unassembled WGS sequence"/>
</dbReference>
<organism evidence="8 9">
    <name type="scientific">Phialemonium thermophilum</name>
    <dbReference type="NCBI Taxonomy" id="223376"/>
    <lineage>
        <taxon>Eukaryota</taxon>
        <taxon>Fungi</taxon>
        <taxon>Dikarya</taxon>
        <taxon>Ascomycota</taxon>
        <taxon>Pezizomycotina</taxon>
        <taxon>Sordariomycetes</taxon>
        <taxon>Sordariomycetidae</taxon>
        <taxon>Cephalothecales</taxon>
        <taxon>Cephalothecaceae</taxon>
        <taxon>Phialemonium</taxon>
    </lineage>
</organism>
<dbReference type="PANTHER" id="PTHR34997">
    <property type="entry name" value="AM15"/>
    <property type="match status" value="1"/>
</dbReference>
<feature type="domain" description="LysM" evidence="7">
    <location>
        <begin position="509"/>
        <end position="555"/>
    </location>
</feature>
<accession>A0ABR3WWA4</accession>
<dbReference type="SUPFAM" id="SSF54106">
    <property type="entry name" value="LysM domain"/>
    <property type="match status" value="6"/>
</dbReference>
<evidence type="ECO:0000256" key="1">
    <source>
        <dbReference type="ARBA" id="ARBA00022669"/>
    </source>
</evidence>
<feature type="compositionally biased region" description="Low complexity" evidence="5">
    <location>
        <begin position="95"/>
        <end position="116"/>
    </location>
</feature>
<feature type="signal peptide" evidence="6">
    <location>
        <begin position="1"/>
        <end position="20"/>
    </location>
</feature>
<feature type="region of interest" description="Disordered" evidence="5">
    <location>
        <begin position="559"/>
        <end position="629"/>
    </location>
</feature>
<evidence type="ECO:0000256" key="6">
    <source>
        <dbReference type="SAM" id="SignalP"/>
    </source>
</evidence>
<comment type="similarity">
    <text evidence="4">Belongs to the secreted LysM effector family.</text>
</comment>
<feature type="domain" description="LysM" evidence="7">
    <location>
        <begin position="423"/>
        <end position="470"/>
    </location>
</feature>
<keyword evidence="3" id="KW-0843">Virulence</keyword>
<feature type="domain" description="LysM" evidence="7">
    <location>
        <begin position="752"/>
        <end position="798"/>
    </location>
</feature>
<feature type="compositionally biased region" description="Low complexity" evidence="5">
    <location>
        <begin position="559"/>
        <end position="593"/>
    </location>
</feature>
<feature type="compositionally biased region" description="Low complexity" evidence="5">
    <location>
        <begin position="481"/>
        <end position="490"/>
    </location>
</feature>
<feature type="domain" description="LysM" evidence="7">
    <location>
        <begin position="42"/>
        <end position="89"/>
    </location>
</feature>